<sequence length="107" mass="12245">MHIRSRRRSVRFDGRTITISIAIKDKLGLPDDRKHRFPARKITRIKHVEPTTWKDGWVTFVAPGLPDDVVTNVPAFVPREPANVFRYAADKKTEVAELLEAIEKARG</sequence>
<protein>
    <submittedName>
        <fullName evidence="1">Uncharacterized protein</fullName>
    </submittedName>
</protein>
<gene>
    <name evidence="1" type="ORF">ACFSYJ_35400</name>
</gene>
<organism evidence="1 2">
    <name type="scientific">Amycolatopsis samaneae</name>
    <dbReference type="NCBI Taxonomy" id="664691"/>
    <lineage>
        <taxon>Bacteria</taxon>
        <taxon>Bacillati</taxon>
        <taxon>Actinomycetota</taxon>
        <taxon>Actinomycetes</taxon>
        <taxon>Pseudonocardiales</taxon>
        <taxon>Pseudonocardiaceae</taxon>
        <taxon>Amycolatopsis</taxon>
    </lineage>
</organism>
<evidence type="ECO:0000313" key="2">
    <source>
        <dbReference type="Proteomes" id="UP001597419"/>
    </source>
</evidence>
<dbReference type="EMBL" id="JBHUKU010000022">
    <property type="protein sequence ID" value="MFD2463949.1"/>
    <property type="molecule type" value="Genomic_DNA"/>
</dbReference>
<proteinExistence type="predicted"/>
<keyword evidence="2" id="KW-1185">Reference proteome</keyword>
<dbReference type="RefSeq" id="WP_345386114.1">
    <property type="nucleotide sequence ID" value="NZ_BAABHG010000001.1"/>
</dbReference>
<comment type="caution">
    <text evidence="1">The sequence shown here is derived from an EMBL/GenBank/DDBJ whole genome shotgun (WGS) entry which is preliminary data.</text>
</comment>
<accession>A0ABW5GSN9</accession>
<reference evidence="2" key="1">
    <citation type="journal article" date="2019" name="Int. J. Syst. Evol. Microbiol.">
        <title>The Global Catalogue of Microorganisms (GCM) 10K type strain sequencing project: providing services to taxonomists for standard genome sequencing and annotation.</title>
        <authorList>
            <consortium name="The Broad Institute Genomics Platform"/>
            <consortium name="The Broad Institute Genome Sequencing Center for Infectious Disease"/>
            <person name="Wu L."/>
            <person name="Ma J."/>
        </authorList>
    </citation>
    <scope>NUCLEOTIDE SEQUENCE [LARGE SCALE GENOMIC DNA]</scope>
    <source>
        <strain evidence="2">CGMCC 4.7643</strain>
    </source>
</reference>
<name>A0ABW5GSN9_9PSEU</name>
<evidence type="ECO:0000313" key="1">
    <source>
        <dbReference type="EMBL" id="MFD2463949.1"/>
    </source>
</evidence>
<dbReference type="Proteomes" id="UP001597419">
    <property type="component" value="Unassembled WGS sequence"/>
</dbReference>